<feature type="transmembrane region" description="Helical" evidence="1">
    <location>
        <begin position="105"/>
        <end position="129"/>
    </location>
</feature>
<dbReference type="EMBL" id="ASPP01029622">
    <property type="protein sequence ID" value="ETO04257.1"/>
    <property type="molecule type" value="Genomic_DNA"/>
</dbReference>
<reference evidence="2 3" key="1">
    <citation type="journal article" date="2013" name="Curr. Biol.">
        <title>The Genome of the Foraminiferan Reticulomyxa filosa.</title>
        <authorList>
            <person name="Glockner G."/>
            <person name="Hulsmann N."/>
            <person name="Schleicher M."/>
            <person name="Noegel A.A."/>
            <person name="Eichinger L."/>
            <person name="Gallinger C."/>
            <person name="Pawlowski J."/>
            <person name="Sierra R."/>
            <person name="Euteneuer U."/>
            <person name="Pillet L."/>
            <person name="Moustafa A."/>
            <person name="Platzer M."/>
            <person name="Groth M."/>
            <person name="Szafranski K."/>
            <person name="Schliwa M."/>
        </authorList>
    </citation>
    <scope>NUCLEOTIDE SEQUENCE [LARGE SCALE GENOMIC DNA]</scope>
</reference>
<gene>
    <name evidence="2" type="ORF">RFI_33141</name>
</gene>
<accession>X6LT19</accession>
<proteinExistence type="predicted"/>
<dbReference type="AlphaFoldDB" id="X6LT19"/>
<evidence type="ECO:0000313" key="3">
    <source>
        <dbReference type="Proteomes" id="UP000023152"/>
    </source>
</evidence>
<name>X6LT19_RETFI</name>
<keyword evidence="1" id="KW-0812">Transmembrane</keyword>
<protein>
    <submittedName>
        <fullName evidence="2">Uncharacterized protein</fullName>
    </submittedName>
</protein>
<evidence type="ECO:0000256" key="1">
    <source>
        <dbReference type="SAM" id="Phobius"/>
    </source>
</evidence>
<feature type="transmembrane region" description="Helical" evidence="1">
    <location>
        <begin position="141"/>
        <end position="160"/>
    </location>
</feature>
<organism evidence="2 3">
    <name type="scientific">Reticulomyxa filosa</name>
    <dbReference type="NCBI Taxonomy" id="46433"/>
    <lineage>
        <taxon>Eukaryota</taxon>
        <taxon>Sar</taxon>
        <taxon>Rhizaria</taxon>
        <taxon>Retaria</taxon>
        <taxon>Foraminifera</taxon>
        <taxon>Monothalamids</taxon>
        <taxon>Reticulomyxidae</taxon>
        <taxon>Reticulomyxa</taxon>
    </lineage>
</organism>
<keyword evidence="1" id="KW-1133">Transmembrane helix</keyword>
<dbReference type="Proteomes" id="UP000023152">
    <property type="component" value="Unassembled WGS sequence"/>
</dbReference>
<comment type="caution">
    <text evidence="2">The sequence shown here is derived from an EMBL/GenBank/DDBJ whole genome shotgun (WGS) entry which is preliminary data.</text>
</comment>
<keyword evidence="3" id="KW-1185">Reference proteome</keyword>
<evidence type="ECO:0000313" key="2">
    <source>
        <dbReference type="EMBL" id="ETO04257.1"/>
    </source>
</evidence>
<keyword evidence="1" id="KW-0472">Membrane</keyword>
<sequence>MKKLEKIIFLPLKKLTIKVKKKKLSTIKSGVGMIKAFFKDERLWRELKTKDNVEAQIQAARLRNNIATSSSPEDWKDFLEHLGNMLIEEHVHSHQAHEIIVMKELIGWIWVVTFYHGTALTLLLIALVFAVCGGQGQWLNYVHYCQGMIFADVVQLHFFFSHKKPPFFFGEPRLMSKFFCLVFAKPLQKQTTKITNSSYQWTCDSGELIVCLKKDEKKLNNTNLKKKI</sequence>